<name>A0A0W8G304_9ZZZZ</name>
<organism evidence="2">
    <name type="scientific">hydrocarbon metagenome</name>
    <dbReference type="NCBI Taxonomy" id="938273"/>
    <lineage>
        <taxon>unclassified sequences</taxon>
        <taxon>metagenomes</taxon>
        <taxon>ecological metagenomes</taxon>
    </lineage>
</organism>
<feature type="domain" description="Putative Flp pilus-assembly TadG-like N-terminal" evidence="1">
    <location>
        <begin position="14"/>
        <end position="60"/>
    </location>
</feature>
<gene>
    <name evidence="2" type="ORF">ASZ90_002594</name>
</gene>
<proteinExistence type="predicted"/>
<dbReference type="Pfam" id="PF13400">
    <property type="entry name" value="Tad"/>
    <property type="match status" value="1"/>
</dbReference>
<dbReference type="EMBL" id="LNQE01000316">
    <property type="protein sequence ID" value="KUG27560.1"/>
    <property type="molecule type" value="Genomic_DNA"/>
</dbReference>
<sequence>MPVRNSYTTSRQQGSVIVFGALALVVLAGMATLAVDYGFLQYKRSQLQNAADAAAIAGAAELLRSGGNLGAATETAVRFGQANLGDQDIPSVAVTDGDVAFYQGETPVESGSADTVGVSVGRTLARGNAVDMFLGPILGWNTQNLTATARASLFCSEQTHCLKPFSPPAKFTWDDSCDPNIRLRNNGAFDPESVCETASVVVLGYGPSDMGTRITLKLGDTSNTVVPGHFNPVDYPAVNRGTPESGASTYRLNIAGCMGSNNTVVGVGDELQIEPGNMVGPTRQGLDDVFGADPDAVWDADSKAITGSRFSDPMKSPRVALIPFYDPSRPQMSGRNTIFVYQLGAVFIESLDSHGNVSGRFLRAMAVNPHRNPGMPCGADSVALFGVGLVK</sequence>
<evidence type="ECO:0000259" key="1">
    <source>
        <dbReference type="Pfam" id="PF13400"/>
    </source>
</evidence>
<accession>A0A0W8G304</accession>
<dbReference type="AlphaFoldDB" id="A0A0W8G304"/>
<comment type="caution">
    <text evidence="2">The sequence shown here is derived from an EMBL/GenBank/DDBJ whole genome shotgun (WGS) entry which is preliminary data.</text>
</comment>
<evidence type="ECO:0000313" key="2">
    <source>
        <dbReference type="EMBL" id="KUG27560.1"/>
    </source>
</evidence>
<protein>
    <recommendedName>
        <fullName evidence="1">Putative Flp pilus-assembly TadG-like N-terminal domain-containing protein</fullName>
    </recommendedName>
</protein>
<reference evidence="2" key="1">
    <citation type="journal article" date="2015" name="Proc. Natl. Acad. Sci. U.S.A.">
        <title>Networks of energetic and metabolic interactions define dynamics in microbial communities.</title>
        <authorList>
            <person name="Embree M."/>
            <person name="Liu J.K."/>
            <person name="Al-Bassam M.M."/>
            <person name="Zengler K."/>
        </authorList>
    </citation>
    <scope>NUCLEOTIDE SEQUENCE</scope>
</reference>
<dbReference type="InterPro" id="IPR028087">
    <property type="entry name" value="Tad_N"/>
</dbReference>